<dbReference type="Proteomes" id="UP001196413">
    <property type="component" value="Unassembled WGS sequence"/>
</dbReference>
<feature type="region of interest" description="Disordered" evidence="1">
    <location>
        <begin position="52"/>
        <end position="85"/>
    </location>
</feature>
<organism evidence="2 3">
    <name type="scientific">Parelaphostrongylus tenuis</name>
    <name type="common">Meningeal worm</name>
    <dbReference type="NCBI Taxonomy" id="148309"/>
    <lineage>
        <taxon>Eukaryota</taxon>
        <taxon>Metazoa</taxon>
        <taxon>Ecdysozoa</taxon>
        <taxon>Nematoda</taxon>
        <taxon>Chromadorea</taxon>
        <taxon>Rhabditida</taxon>
        <taxon>Rhabditina</taxon>
        <taxon>Rhabditomorpha</taxon>
        <taxon>Strongyloidea</taxon>
        <taxon>Metastrongylidae</taxon>
        <taxon>Parelaphostrongylus</taxon>
    </lineage>
</organism>
<dbReference type="EMBL" id="JAHQIW010007392">
    <property type="protein sequence ID" value="KAJ1374084.1"/>
    <property type="molecule type" value="Genomic_DNA"/>
</dbReference>
<comment type="caution">
    <text evidence="2">The sequence shown here is derived from an EMBL/GenBank/DDBJ whole genome shotgun (WGS) entry which is preliminary data.</text>
</comment>
<evidence type="ECO:0000313" key="3">
    <source>
        <dbReference type="Proteomes" id="UP001196413"/>
    </source>
</evidence>
<gene>
    <name evidence="2" type="ORF">KIN20_036679</name>
</gene>
<name>A0AAD5RGL8_PARTN</name>
<dbReference type="AlphaFoldDB" id="A0AAD5RGL8"/>
<accession>A0AAD5RGL8</accession>
<reference evidence="2" key="1">
    <citation type="submission" date="2021-06" db="EMBL/GenBank/DDBJ databases">
        <title>Parelaphostrongylus tenuis whole genome reference sequence.</title>
        <authorList>
            <person name="Garwood T.J."/>
            <person name="Larsen P.A."/>
            <person name="Fountain-Jones N.M."/>
            <person name="Garbe J.R."/>
            <person name="Macchietto M.G."/>
            <person name="Kania S.A."/>
            <person name="Gerhold R.W."/>
            <person name="Richards J.E."/>
            <person name="Wolf T.M."/>
        </authorList>
    </citation>
    <scope>NUCLEOTIDE SEQUENCE</scope>
    <source>
        <strain evidence="2">MNPRO001-30</strain>
        <tissue evidence="2">Meninges</tissue>
    </source>
</reference>
<keyword evidence="3" id="KW-1185">Reference proteome</keyword>
<feature type="compositionally biased region" description="Polar residues" evidence="1">
    <location>
        <begin position="72"/>
        <end position="83"/>
    </location>
</feature>
<evidence type="ECO:0000256" key="1">
    <source>
        <dbReference type="SAM" id="MobiDB-lite"/>
    </source>
</evidence>
<sequence length="358" mass="39900">MRVMSKFHRFFARKSRNVDDSGDNCITLAEDTPQSQMFDSAQNNTAHVSFVRDSASPSDGSTGLLHQKPANLGSSNPQNTSSVGIVRRKKQRIFDVNMQPLSHHSTVVFAEDTQNKVDSSWTKYRSDREVGQTSNDVTCVQETCERTMQSSPRSSNQCTTMEDFRKEVSSLTSTTCQNKQVSALLHNQPSKLNGTSNISVSYQKPALRPTLKKTNIYDGYSAREPIEKNGEVYPPEKNANSSMNGLDVANMLKLVSSGKRYDDMENDTNTAEENGIDIARVVAKLNELVHYVDIERQSVRAVATCQSRNTSMNKCPNFKRFRKASQGKFNASLASTNISCIISGNNDLVDFRQLPHMS</sequence>
<proteinExistence type="predicted"/>
<evidence type="ECO:0000313" key="2">
    <source>
        <dbReference type="EMBL" id="KAJ1374084.1"/>
    </source>
</evidence>
<protein>
    <submittedName>
        <fullName evidence="2">Uncharacterized protein</fullName>
    </submittedName>
</protein>